<accession>A0A811QZS5</accession>
<dbReference type="PROSITE" id="PS50181">
    <property type="entry name" value="FBOX"/>
    <property type="match status" value="1"/>
</dbReference>
<dbReference type="AlphaFoldDB" id="A0A811QZS5"/>
<dbReference type="PANTHER" id="PTHR34591">
    <property type="entry name" value="OS03G0653100 PROTEIN-RELATED"/>
    <property type="match status" value="1"/>
</dbReference>
<evidence type="ECO:0000259" key="1">
    <source>
        <dbReference type="PROSITE" id="PS50181"/>
    </source>
</evidence>
<dbReference type="SUPFAM" id="SSF81383">
    <property type="entry name" value="F-box domain"/>
    <property type="match status" value="1"/>
</dbReference>
<protein>
    <recommendedName>
        <fullName evidence="1">F-box domain-containing protein</fullName>
    </recommendedName>
</protein>
<dbReference type="Proteomes" id="UP000604825">
    <property type="component" value="Unassembled WGS sequence"/>
</dbReference>
<dbReference type="EMBL" id="CAJGYO010000012">
    <property type="protein sequence ID" value="CAD6264314.1"/>
    <property type="molecule type" value="Genomic_DNA"/>
</dbReference>
<gene>
    <name evidence="2" type="ORF">NCGR_LOCUS47619</name>
</gene>
<sequence length="188" mass="21279">MATEVAALPDDAVAGVFRALPLRSLAVVRCVCKAWRDIIDTRSLLFPHLVPRSVRGIFINYIDHERPHHFSRLCSSSTTPRVDGMLSFLPNADSWSSSWSVLDHCSGLLLCDMEWSTELCVCNPATRRWTVLPGRHADDRWHRHYAGAYIAFDPAASPHYQVILVPDVPEAPSREDRRKAEKEPFCLD</sequence>
<dbReference type="OrthoDB" id="641320at2759"/>
<reference evidence="2" key="1">
    <citation type="submission" date="2020-10" db="EMBL/GenBank/DDBJ databases">
        <authorList>
            <person name="Han B."/>
            <person name="Lu T."/>
            <person name="Zhao Q."/>
            <person name="Huang X."/>
            <person name="Zhao Y."/>
        </authorList>
    </citation>
    <scope>NUCLEOTIDE SEQUENCE</scope>
</reference>
<dbReference type="Gene3D" id="1.20.1280.50">
    <property type="match status" value="1"/>
</dbReference>
<proteinExistence type="predicted"/>
<dbReference type="SMART" id="SM00256">
    <property type="entry name" value="FBOX"/>
    <property type="match status" value="1"/>
</dbReference>
<evidence type="ECO:0000313" key="2">
    <source>
        <dbReference type="EMBL" id="CAD6264314.1"/>
    </source>
</evidence>
<keyword evidence="3" id="KW-1185">Reference proteome</keyword>
<dbReference type="InterPro" id="IPR001810">
    <property type="entry name" value="F-box_dom"/>
</dbReference>
<evidence type="ECO:0000313" key="3">
    <source>
        <dbReference type="Proteomes" id="UP000604825"/>
    </source>
</evidence>
<organism evidence="2 3">
    <name type="scientific">Miscanthus lutarioriparius</name>
    <dbReference type="NCBI Taxonomy" id="422564"/>
    <lineage>
        <taxon>Eukaryota</taxon>
        <taxon>Viridiplantae</taxon>
        <taxon>Streptophyta</taxon>
        <taxon>Embryophyta</taxon>
        <taxon>Tracheophyta</taxon>
        <taxon>Spermatophyta</taxon>
        <taxon>Magnoliopsida</taxon>
        <taxon>Liliopsida</taxon>
        <taxon>Poales</taxon>
        <taxon>Poaceae</taxon>
        <taxon>PACMAD clade</taxon>
        <taxon>Panicoideae</taxon>
        <taxon>Andropogonodae</taxon>
        <taxon>Andropogoneae</taxon>
        <taxon>Saccharinae</taxon>
        <taxon>Miscanthus</taxon>
    </lineage>
</organism>
<dbReference type="Pfam" id="PF12937">
    <property type="entry name" value="F-box-like"/>
    <property type="match status" value="1"/>
</dbReference>
<dbReference type="PANTHER" id="PTHR34591:SF21">
    <property type="entry name" value="F-BOX DOMAIN CONTAINING PROTEIN, EXPRESSED"/>
    <property type="match status" value="1"/>
</dbReference>
<feature type="domain" description="F-box" evidence="1">
    <location>
        <begin position="2"/>
        <end position="49"/>
    </location>
</feature>
<comment type="caution">
    <text evidence="2">The sequence shown here is derived from an EMBL/GenBank/DDBJ whole genome shotgun (WGS) entry which is preliminary data.</text>
</comment>
<name>A0A811QZS5_9POAL</name>
<dbReference type="InterPro" id="IPR036047">
    <property type="entry name" value="F-box-like_dom_sf"/>
</dbReference>